<keyword evidence="3" id="KW-0862">Zinc</keyword>
<dbReference type="InterPro" id="IPR001841">
    <property type="entry name" value="Znf_RING"/>
</dbReference>
<keyword evidence="5" id="KW-0472">Membrane</keyword>
<dbReference type="PANTHER" id="PTHR22791:SF7">
    <property type="entry name" value="E3 UBIQUITIN-PROTEIN LIGASE RNF183"/>
    <property type="match status" value="1"/>
</dbReference>
<evidence type="ECO:0000256" key="3">
    <source>
        <dbReference type="ARBA" id="ARBA00022833"/>
    </source>
</evidence>
<evidence type="ECO:0000313" key="8">
    <source>
        <dbReference type="Proteomes" id="UP001181693"/>
    </source>
</evidence>
<proteinExistence type="predicted"/>
<dbReference type="InterPro" id="IPR051435">
    <property type="entry name" value="RING_finger_E3_ubiq-ligases"/>
</dbReference>
<accession>A0AAV3AE11</accession>
<evidence type="ECO:0000256" key="5">
    <source>
        <dbReference type="SAM" id="Phobius"/>
    </source>
</evidence>
<organism evidence="7 8">
    <name type="scientific">Pyxicephalus adspersus</name>
    <name type="common">African bullfrog</name>
    <dbReference type="NCBI Taxonomy" id="30357"/>
    <lineage>
        <taxon>Eukaryota</taxon>
        <taxon>Metazoa</taxon>
        <taxon>Chordata</taxon>
        <taxon>Craniata</taxon>
        <taxon>Vertebrata</taxon>
        <taxon>Euteleostomi</taxon>
        <taxon>Amphibia</taxon>
        <taxon>Batrachia</taxon>
        <taxon>Anura</taxon>
        <taxon>Neobatrachia</taxon>
        <taxon>Ranoidea</taxon>
        <taxon>Pyxicephalidae</taxon>
        <taxon>Pyxicephalinae</taxon>
        <taxon>Pyxicephalus</taxon>
    </lineage>
</organism>
<dbReference type="GO" id="GO:0016567">
    <property type="term" value="P:protein ubiquitination"/>
    <property type="evidence" value="ECO:0007669"/>
    <property type="project" value="TreeGrafter"/>
</dbReference>
<dbReference type="PANTHER" id="PTHR22791">
    <property type="entry name" value="RING-TYPE DOMAIN-CONTAINING PROTEIN"/>
    <property type="match status" value="1"/>
</dbReference>
<dbReference type="PROSITE" id="PS50089">
    <property type="entry name" value="ZF_RING_2"/>
    <property type="match status" value="1"/>
</dbReference>
<dbReference type="SMART" id="SM00184">
    <property type="entry name" value="RING"/>
    <property type="match status" value="1"/>
</dbReference>
<evidence type="ECO:0000259" key="6">
    <source>
        <dbReference type="PROSITE" id="PS50089"/>
    </source>
</evidence>
<name>A0AAV3AE11_PYXAD</name>
<keyword evidence="2 4" id="KW-0863">Zinc-finger</keyword>
<feature type="transmembrane region" description="Helical" evidence="5">
    <location>
        <begin position="154"/>
        <end position="175"/>
    </location>
</feature>
<dbReference type="CDD" id="cd16556">
    <property type="entry name" value="RING-HC_RNF183-like"/>
    <property type="match status" value="1"/>
</dbReference>
<evidence type="ECO:0000256" key="4">
    <source>
        <dbReference type="PROSITE-ProRule" id="PRU00175"/>
    </source>
</evidence>
<dbReference type="SUPFAM" id="SSF57850">
    <property type="entry name" value="RING/U-box"/>
    <property type="match status" value="1"/>
</dbReference>
<protein>
    <recommendedName>
        <fullName evidence="6">RING-type domain-containing protein</fullName>
    </recommendedName>
</protein>
<dbReference type="Gene3D" id="3.30.40.10">
    <property type="entry name" value="Zinc/RING finger domain, C3HC4 (zinc finger)"/>
    <property type="match status" value="1"/>
</dbReference>
<comment type="caution">
    <text evidence="7">The sequence shown here is derived from an EMBL/GenBank/DDBJ whole genome shotgun (WGS) entry which is preliminary data.</text>
</comment>
<keyword evidence="8" id="KW-1185">Reference proteome</keyword>
<evidence type="ECO:0000256" key="2">
    <source>
        <dbReference type="ARBA" id="ARBA00022771"/>
    </source>
</evidence>
<dbReference type="Proteomes" id="UP001181693">
    <property type="component" value="Unassembled WGS sequence"/>
</dbReference>
<dbReference type="PROSITE" id="PS00518">
    <property type="entry name" value="ZF_RING_1"/>
    <property type="match status" value="1"/>
</dbReference>
<sequence>MADTAKLDPDYECPVCWNPYNNTFRIPKLLTCHHCFCLECLAHLSFATHIHNQLQCPLCRQTTAIHTDQTVTDLPTNMSILSHLKLEPERNGPWMRDAQRVMFFQRPLSVYTLSVDNDTGSILDTHQTDLQPTLTTIPSDDSSWQCFQNPQFRMFSYLMISMLVVSLLLIVSIFWTRKMLWGPG</sequence>
<dbReference type="GO" id="GO:0061630">
    <property type="term" value="F:ubiquitin protein ligase activity"/>
    <property type="evidence" value="ECO:0007669"/>
    <property type="project" value="TreeGrafter"/>
</dbReference>
<dbReference type="InterPro" id="IPR017907">
    <property type="entry name" value="Znf_RING_CS"/>
</dbReference>
<dbReference type="InterPro" id="IPR013083">
    <property type="entry name" value="Znf_RING/FYVE/PHD"/>
</dbReference>
<dbReference type="Pfam" id="PF14634">
    <property type="entry name" value="zf-RING_5"/>
    <property type="match status" value="1"/>
</dbReference>
<keyword evidence="5" id="KW-1133">Transmembrane helix</keyword>
<gene>
    <name evidence="7" type="ORF">GDO54_017921</name>
</gene>
<keyword evidence="1" id="KW-0479">Metal-binding</keyword>
<dbReference type="GO" id="GO:0008270">
    <property type="term" value="F:zinc ion binding"/>
    <property type="evidence" value="ECO:0007669"/>
    <property type="project" value="UniProtKB-KW"/>
</dbReference>
<keyword evidence="5" id="KW-0812">Transmembrane</keyword>
<reference evidence="7" key="1">
    <citation type="thesis" date="2020" institute="ProQuest LLC" country="789 East Eisenhower Parkway, Ann Arbor, MI, USA">
        <title>Comparative Genomics and Chromosome Evolution.</title>
        <authorList>
            <person name="Mudd A.B."/>
        </authorList>
    </citation>
    <scope>NUCLEOTIDE SEQUENCE</scope>
    <source>
        <strain evidence="7">1538</strain>
        <tissue evidence="7">Blood</tissue>
    </source>
</reference>
<dbReference type="AlphaFoldDB" id="A0AAV3AE11"/>
<dbReference type="EMBL" id="DYDO01000007">
    <property type="protein sequence ID" value="DBA21247.1"/>
    <property type="molecule type" value="Genomic_DNA"/>
</dbReference>
<feature type="domain" description="RING-type" evidence="6">
    <location>
        <begin position="13"/>
        <end position="60"/>
    </location>
</feature>
<evidence type="ECO:0000256" key="1">
    <source>
        <dbReference type="ARBA" id="ARBA00022723"/>
    </source>
</evidence>
<evidence type="ECO:0000313" key="7">
    <source>
        <dbReference type="EMBL" id="DBA21247.1"/>
    </source>
</evidence>